<evidence type="ECO:0000256" key="1">
    <source>
        <dbReference type="SAM" id="MobiDB-lite"/>
    </source>
</evidence>
<comment type="caution">
    <text evidence="3">The sequence shown here is derived from an EMBL/GenBank/DDBJ whole genome shotgun (WGS) entry which is preliminary data.</text>
</comment>
<keyword evidence="2" id="KW-0812">Transmembrane</keyword>
<protein>
    <submittedName>
        <fullName evidence="3">(Atlantic silverside) hypothetical protein</fullName>
    </submittedName>
</protein>
<evidence type="ECO:0000313" key="3">
    <source>
        <dbReference type="EMBL" id="CAG5918311.1"/>
    </source>
</evidence>
<reference evidence="3" key="1">
    <citation type="submission" date="2021-05" db="EMBL/GenBank/DDBJ databases">
        <authorList>
            <person name="Tigano A."/>
        </authorList>
    </citation>
    <scope>NUCLEOTIDE SEQUENCE</scope>
</reference>
<proteinExistence type="predicted"/>
<feature type="region of interest" description="Disordered" evidence="1">
    <location>
        <begin position="302"/>
        <end position="331"/>
    </location>
</feature>
<keyword evidence="2" id="KW-0472">Membrane</keyword>
<dbReference type="Proteomes" id="UP000677803">
    <property type="component" value="Unassembled WGS sequence"/>
</dbReference>
<feature type="transmembrane region" description="Helical" evidence="2">
    <location>
        <begin position="247"/>
        <end position="267"/>
    </location>
</feature>
<gene>
    <name evidence="3" type="ORF">MMEN_LOCUS10132</name>
</gene>
<accession>A0A8S4AX65</accession>
<keyword evidence="4" id="KW-1185">Reference proteome</keyword>
<organism evidence="3 4">
    <name type="scientific">Menidia menidia</name>
    <name type="common">Atlantic silverside</name>
    <dbReference type="NCBI Taxonomy" id="238744"/>
    <lineage>
        <taxon>Eukaryota</taxon>
        <taxon>Metazoa</taxon>
        <taxon>Chordata</taxon>
        <taxon>Craniata</taxon>
        <taxon>Vertebrata</taxon>
        <taxon>Euteleostomi</taxon>
        <taxon>Actinopterygii</taxon>
        <taxon>Neopterygii</taxon>
        <taxon>Teleostei</taxon>
        <taxon>Neoteleostei</taxon>
        <taxon>Acanthomorphata</taxon>
        <taxon>Ovalentaria</taxon>
        <taxon>Atherinomorphae</taxon>
        <taxon>Atheriniformes</taxon>
        <taxon>Atherinopsidae</taxon>
        <taxon>Menidiinae</taxon>
        <taxon>Menidia</taxon>
    </lineage>
</organism>
<sequence>MACWDGRLTVSQWPSGMPGMTATFILITSPALIELPAARPPAFNSPPAVQPLDPVTMSLRASLALFASLSVLHGGRAPRPFSSEEPGCFKVNDCKCIMKDGSGVVNLKAMGDVDGFLGHLRPVGAENLLSFSPCQHFSQPEDFRGSDCTNVAVCLVVRSQGLGGYISRYISYGKHEGNVFHYNHTLQVLSVSYFAHSDQPETIVHYHCSPDQPVSSIRDQSLLADRPLQIWVDSPCACPNLCAMGDLGLGTIFLIGLSLSAAAYFVLGSCALRPFRSSSGVQMSPEHSVWCTICYLCSEGRPTQPTQPTPRRPALTSGGLDRASARRATLT</sequence>
<keyword evidence="2" id="KW-1133">Transmembrane helix</keyword>
<dbReference type="PANTHER" id="PTHR15071:SF34">
    <property type="entry name" value="MRH DOMAIN-CONTAINING PROTEIN"/>
    <property type="match status" value="1"/>
</dbReference>
<evidence type="ECO:0000256" key="2">
    <source>
        <dbReference type="SAM" id="Phobius"/>
    </source>
</evidence>
<name>A0A8S4AX65_9TELE</name>
<dbReference type="GO" id="GO:0005802">
    <property type="term" value="C:trans-Golgi network"/>
    <property type="evidence" value="ECO:0007669"/>
    <property type="project" value="TreeGrafter"/>
</dbReference>
<dbReference type="EMBL" id="CAJRST010011112">
    <property type="protein sequence ID" value="CAG5918311.1"/>
    <property type="molecule type" value="Genomic_DNA"/>
</dbReference>
<dbReference type="AlphaFoldDB" id="A0A8S4AX65"/>
<dbReference type="PANTHER" id="PTHR15071">
    <property type="entry name" value="MANNOSE-6-PHOSPHATE RECEPTOR FAMILY MEMBER"/>
    <property type="match status" value="1"/>
</dbReference>
<evidence type="ECO:0000313" key="4">
    <source>
        <dbReference type="Proteomes" id="UP000677803"/>
    </source>
</evidence>
<dbReference type="OrthoDB" id="29460at2759"/>